<evidence type="ECO:0000313" key="1">
    <source>
        <dbReference type="EMBL" id="CAD2214021.1"/>
    </source>
</evidence>
<protein>
    <submittedName>
        <fullName evidence="1">Uncharacterized protein</fullName>
    </submittedName>
</protein>
<proteinExistence type="predicted"/>
<gene>
    <name evidence="1" type="ORF">ADEAN_000146500</name>
</gene>
<accession>A0A7G2C4A5</accession>
<dbReference type="EMBL" id="LR877146">
    <property type="protein sequence ID" value="CAD2214021.1"/>
    <property type="molecule type" value="Genomic_DNA"/>
</dbReference>
<keyword evidence="2" id="KW-1185">Reference proteome</keyword>
<sequence>MEVERLLAQGDETTLHRDKNDTLKGDVWFAAVSALQKAYGGTEDPTSGESEPVFLLTNDVHADIHSLSEENSIFSRHDPRQVSFPLPTVESFLPVSAGSLRSAHRRQRSRVAPSTARGIPLSATIQIPNTFQPRQTNDYNSVDHFVVPSVLPKVGRGLKGPVAVAEAPSPNKVEDTLANNDRIPAVPMPQVEWSYVY</sequence>
<dbReference type="Proteomes" id="UP000515908">
    <property type="component" value="Chromosome 02"/>
</dbReference>
<reference evidence="1 2" key="1">
    <citation type="submission" date="2020-08" db="EMBL/GenBank/DDBJ databases">
        <authorList>
            <person name="Newling K."/>
            <person name="Davey J."/>
            <person name="Forrester S."/>
        </authorList>
    </citation>
    <scope>NUCLEOTIDE SEQUENCE [LARGE SCALE GENOMIC DNA]</scope>
    <source>
        <strain evidence="2">Crithidia deanei Carvalho (ATCC PRA-265)</strain>
    </source>
</reference>
<dbReference type="AlphaFoldDB" id="A0A7G2C4A5"/>
<name>A0A7G2C4A5_9TRYP</name>
<dbReference type="VEuPathDB" id="TriTrypDB:ADEAN_000146500"/>
<organism evidence="1 2">
    <name type="scientific">Angomonas deanei</name>
    <dbReference type="NCBI Taxonomy" id="59799"/>
    <lineage>
        <taxon>Eukaryota</taxon>
        <taxon>Discoba</taxon>
        <taxon>Euglenozoa</taxon>
        <taxon>Kinetoplastea</taxon>
        <taxon>Metakinetoplastina</taxon>
        <taxon>Trypanosomatida</taxon>
        <taxon>Trypanosomatidae</taxon>
        <taxon>Strigomonadinae</taxon>
        <taxon>Angomonas</taxon>
    </lineage>
</organism>
<evidence type="ECO:0000313" key="2">
    <source>
        <dbReference type="Proteomes" id="UP000515908"/>
    </source>
</evidence>